<organism evidence="2 3">
    <name type="scientific">Coptis chinensis</name>
    <dbReference type="NCBI Taxonomy" id="261450"/>
    <lineage>
        <taxon>Eukaryota</taxon>
        <taxon>Viridiplantae</taxon>
        <taxon>Streptophyta</taxon>
        <taxon>Embryophyta</taxon>
        <taxon>Tracheophyta</taxon>
        <taxon>Spermatophyta</taxon>
        <taxon>Magnoliopsida</taxon>
        <taxon>Ranunculales</taxon>
        <taxon>Ranunculaceae</taxon>
        <taxon>Coptidoideae</taxon>
        <taxon>Coptis</taxon>
    </lineage>
</organism>
<protein>
    <submittedName>
        <fullName evidence="2">Uncharacterized protein</fullName>
    </submittedName>
</protein>
<accession>A0A835LBP1</accession>
<gene>
    <name evidence="2" type="ORF">IFM89_025218</name>
</gene>
<comment type="caution">
    <text evidence="2">The sequence shown here is derived from an EMBL/GenBank/DDBJ whole genome shotgun (WGS) entry which is preliminary data.</text>
</comment>
<feature type="transmembrane region" description="Helical" evidence="1">
    <location>
        <begin position="20"/>
        <end position="43"/>
    </location>
</feature>
<name>A0A835LBP1_9MAGN</name>
<keyword evidence="1" id="KW-1133">Transmembrane helix</keyword>
<dbReference type="Proteomes" id="UP000631114">
    <property type="component" value="Unassembled WGS sequence"/>
</dbReference>
<evidence type="ECO:0000313" key="2">
    <source>
        <dbReference type="EMBL" id="KAF9589508.1"/>
    </source>
</evidence>
<keyword evidence="1" id="KW-0812">Transmembrane</keyword>
<keyword evidence="1" id="KW-0472">Membrane</keyword>
<proteinExistence type="predicted"/>
<evidence type="ECO:0000313" key="3">
    <source>
        <dbReference type="Proteomes" id="UP000631114"/>
    </source>
</evidence>
<dbReference type="EMBL" id="JADFTS010000009">
    <property type="protein sequence ID" value="KAF9589508.1"/>
    <property type="molecule type" value="Genomic_DNA"/>
</dbReference>
<feature type="non-terminal residue" evidence="2">
    <location>
        <position position="68"/>
    </location>
</feature>
<sequence length="68" mass="7143">VSPDSQLTSSHNPIVSQSRYGALDITVIFLSHIALEGCLVLTFSCKHQLAARLAASVGACVEVSVSDE</sequence>
<evidence type="ECO:0000256" key="1">
    <source>
        <dbReference type="SAM" id="Phobius"/>
    </source>
</evidence>
<keyword evidence="3" id="KW-1185">Reference proteome</keyword>
<reference evidence="2 3" key="1">
    <citation type="submission" date="2020-10" db="EMBL/GenBank/DDBJ databases">
        <title>The Coptis chinensis genome and diversification of protoberbering-type alkaloids.</title>
        <authorList>
            <person name="Wang B."/>
            <person name="Shu S."/>
            <person name="Song C."/>
            <person name="Liu Y."/>
        </authorList>
    </citation>
    <scope>NUCLEOTIDE SEQUENCE [LARGE SCALE GENOMIC DNA]</scope>
    <source>
        <strain evidence="2">HL-2020</strain>
        <tissue evidence="2">Leaf</tissue>
    </source>
</reference>
<dbReference type="AlphaFoldDB" id="A0A835LBP1"/>